<proteinExistence type="predicted"/>
<keyword evidence="1" id="KW-0732">Signal</keyword>
<feature type="chain" id="PRO_5013936928" evidence="1">
    <location>
        <begin position="19"/>
        <end position="183"/>
    </location>
</feature>
<accession>A0A2G9GMW9</accession>
<evidence type="ECO:0000313" key="2">
    <source>
        <dbReference type="EMBL" id="PIN06651.1"/>
    </source>
</evidence>
<name>A0A2G9GMW9_9LAMI</name>
<protein>
    <submittedName>
        <fullName evidence="2">Uncharacterized protein</fullName>
    </submittedName>
</protein>
<dbReference type="Proteomes" id="UP000231279">
    <property type="component" value="Unassembled WGS sequence"/>
</dbReference>
<feature type="signal peptide" evidence="1">
    <location>
        <begin position="1"/>
        <end position="18"/>
    </location>
</feature>
<dbReference type="EMBL" id="NKXS01004348">
    <property type="protein sequence ID" value="PIN06651.1"/>
    <property type="molecule type" value="Genomic_DNA"/>
</dbReference>
<comment type="caution">
    <text evidence="2">The sequence shown here is derived from an EMBL/GenBank/DDBJ whole genome shotgun (WGS) entry which is preliminary data.</text>
</comment>
<reference evidence="3" key="1">
    <citation type="journal article" date="2018" name="Gigascience">
        <title>Genome assembly of the Pink Ipe (Handroanthus impetiginosus, Bignoniaceae), a highly valued, ecologically keystone Neotropical timber forest tree.</title>
        <authorList>
            <person name="Silva-Junior O.B."/>
            <person name="Grattapaglia D."/>
            <person name="Novaes E."/>
            <person name="Collevatti R.G."/>
        </authorList>
    </citation>
    <scope>NUCLEOTIDE SEQUENCE [LARGE SCALE GENOMIC DNA]</scope>
    <source>
        <strain evidence="3">cv. UFG-1</strain>
    </source>
</reference>
<dbReference type="STRING" id="429701.A0A2G9GMW9"/>
<evidence type="ECO:0000313" key="3">
    <source>
        <dbReference type="Proteomes" id="UP000231279"/>
    </source>
</evidence>
<sequence length="183" mass="21062">MPPSNFFFFFWGVSPIFPFILQPPSLFSQIPNSFALTASRCCPNTSTPRVPNLWRSHLPHRRPPPLSLVISLSFLSSTRRISFPFTFRFSSSLTAYLRRRCSLAIGRSARRRCPLAIRRSARHRCPLASARSARCCVLHRRPWSTTVNMWSIEFGAHRNGSPEIHDMLADYLYSECPELVYTL</sequence>
<keyword evidence="3" id="KW-1185">Reference proteome</keyword>
<evidence type="ECO:0000256" key="1">
    <source>
        <dbReference type="SAM" id="SignalP"/>
    </source>
</evidence>
<organism evidence="2 3">
    <name type="scientific">Handroanthus impetiginosus</name>
    <dbReference type="NCBI Taxonomy" id="429701"/>
    <lineage>
        <taxon>Eukaryota</taxon>
        <taxon>Viridiplantae</taxon>
        <taxon>Streptophyta</taxon>
        <taxon>Embryophyta</taxon>
        <taxon>Tracheophyta</taxon>
        <taxon>Spermatophyta</taxon>
        <taxon>Magnoliopsida</taxon>
        <taxon>eudicotyledons</taxon>
        <taxon>Gunneridae</taxon>
        <taxon>Pentapetalae</taxon>
        <taxon>asterids</taxon>
        <taxon>lamiids</taxon>
        <taxon>Lamiales</taxon>
        <taxon>Bignoniaceae</taxon>
        <taxon>Crescentiina</taxon>
        <taxon>Tabebuia alliance</taxon>
        <taxon>Handroanthus</taxon>
    </lineage>
</organism>
<dbReference type="AlphaFoldDB" id="A0A2G9GMW9"/>
<gene>
    <name evidence="2" type="ORF">CDL12_20792</name>
</gene>